<protein>
    <recommendedName>
        <fullName evidence="4">DUF4352 domain-containing protein</fullName>
    </recommendedName>
</protein>
<sequence length="194" mass="21012">MSWTVSRTRLASVVLAVVLVTLAAVAYRVTDSESRYELVPAPLDTDVSYESGSLRVSDVRVADQIQLGRAFLRTQGMFVVVHVTLSASGRDSLLISDTRVLSSSGTTYASALSLGQVTKAEPGFETSRDYVFEVDPTRIDDLTLEVWNVGVLAAYYERTRTPLGITAGNAARWAEAGRGRTVPVPTDEVTRALP</sequence>
<evidence type="ECO:0000313" key="2">
    <source>
        <dbReference type="EMBL" id="SEP80832.1"/>
    </source>
</evidence>
<dbReference type="Proteomes" id="UP000198504">
    <property type="component" value="Unassembled WGS sequence"/>
</dbReference>
<evidence type="ECO:0008006" key="4">
    <source>
        <dbReference type="Google" id="ProtNLM"/>
    </source>
</evidence>
<name>A0A1H9AVK4_9ACTN</name>
<keyword evidence="3" id="KW-1185">Reference proteome</keyword>
<dbReference type="AlphaFoldDB" id="A0A1H9AVK4"/>
<dbReference type="OrthoDB" id="3731232at2"/>
<dbReference type="EMBL" id="FOFA01000001">
    <property type="protein sequence ID" value="SEP80832.1"/>
    <property type="molecule type" value="Genomic_DNA"/>
</dbReference>
<organism evidence="2 3">
    <name type="scientific">Microlunatus flavus</name>
    <dbReference type="NCBI Taxonomy" id="1036181"/>
    <lineage>
        <taxon>Bacteria</taxon>
        <taxon>Bacillati</taxon>
        <taxon>Actinomycetota</taxon>
        <taxon>Actinomycetes</taxon>
        <taxon>Propionibacteriales</taxon>
        <taxon>Propionibacteriaceae</taxon>
        <taxon>Microlunatus</taxon>
    </lineage>
</organism>
<proteinExistence type="predicted"/>
<evidence type="ECO:0000256" key="1">
    <source>
        <dbReference type="ARBA" id="ARBA00022729"/>
    </source>
</evidence>
<dbReference type="Gene3D" id="2.60.40.1240">
    <property type="match status" value="1"/>
</dbReference>
<reference evidence="3" key="1">
    <citation type="submission" date="2016-10" db="EMBL/GenBank/DDBJ databases">
        <authorList>
            <person name="Varghese N."/>
            <person name="Submissions S."/>
        </authorList>
    </citation>
    <scope>NUCLEOTIDE SEQUENCE [LARGE SCALE GENOMIC DNA]</scope>
    <source>
        <strain evidence="3">CGMCC 4.6856</strain>
    </source>
</reference>
<keyword evidence="1" id="KW-0732">Signal</keyword>
<dbReference type="STRING" id="1036181.SAMN05421756_101749"/>
<dbReference type="InterPro" id="IPR029050">
    <property type="entry name" value="Immunoprotect_excell_Ig-like"/>
</dbReference>
<evidence type="ECO:0000313" key="3">
    <source>
        <dbReference type="Proteomes" id="UP000198504"/>
    </source>
</evidence>
<accession>A0A1H9AVK4</accession>
<dbReference type="RefSeq" id="WP_091177711.1">
    <property type="nucleotide sequence ID" value="NZ_FOFA01000001.1"/>
</dbReference>
<gene>
    <name evidence="2" type="ORF">SAMN05421756_101749</name>
</gene>